<evidence type="ECO:0000313" key="3">
    <source>
        <dbReference type="Proteomes" id="UP000593818"/>
    </source>
</evidence>
<dbReference type="SUPFAM" id="SSF51735">
    <property type="entry name" value="NAD(P)-binding Rossmann-fold domains"/>
    <property type="match status" value="1"/>
</dbReference>
<dbReference type="Proteomes" id="UP000593818">
    <property type="component" value="Plasmid pSID"/>
</dbReference>
<proteinExistence type="predicted"/>
<evidence type="ECO:0000259" key="1">
    <source>
        <dbReference type="Pfam" id="PF01370"/>
    </source>
</evidence>
<dbReference type="InterPro" id="IPR050177">
    <property type="entry name" value="Lipid_A_modif_metabolic_enz"/>
</dbReference>
<geneLocation type="plasmid" evidence="2 3">
    <name>pSID</name>
</geneLocation>
<protein>
    <submittedName>
        <fullName evidence="2">NAD-dependent epimerase/dehydratase family protein</fullName>
    </submittedName>
</protein>
<organism evidence="2 3">
    <name type="scientific">Rhodococcus pyridinivorans</name>
    <dbReference type="NCBI Taxonomy" id="103816"/>
    <lineage>
        <taxon>Bacteria</taxon>
        <taxon>Bacillati</taxon>
        <taxon>Actinomycetota</taxon>
        <taxon>Actinomycetes</taxon>
        <taxon>Mycobacteriales</taxon>
        <taxon>Nocardiaceae</taxon>
        <taxon>Rhodococcus</taxon>
    </lineage>
</organism>
<reference evidence="2 3" key="1">
    <citation type="submission" date="2020-10" db="EMBL/GenBank/DDBJ databases">
        <title>Whole genome sequence of oil-degrading bacteria Rhodococcus pyridinivorans strain 5Ap.</title>
        <authorList>
            <person name="Akhremchuk A.E."/>
            <person name="Valentovich L.N."/>
            <person name="Charniauskaya M.I."/>
            <person name="Bukliarevich H.A."/>
            <person name="Titok M.A."/>
        </authorList>
    </citation>
    <scope>NUCLEOTIDE SEQUENCE [LARGE SCALE GENOMIC DNA]</scope>
    <source>
        <strain evidence="2 3">5Ap</strain>
        <plasmid evidence="2 3">pSID</plasmid>
    </source>
</reference>
<dbReference type="Gene3D" id="3.40.50.720">
    <property type="entry name" value="NAD(P)-binding Rossmann-like Domain"/>
    <property type="match status" value="1"/>
</dbReference>
<feature type="domain" description="NAD-dependent epimerase/dehydratase" evidence="1">
    <location>
        <begin position="1"/>
        <end position="226"/>
    </location>
</feature>
<sequence length="303" mass="32310">MTGAAGSIGQAVVDELLKRGFEVDAWDIIEPRARQGVTTTEVDLRHPVDRNLVQPYQLVIHLASVTENRDDRSNLIDHLSSLSMTTHLLDALTDPVPGAVVTTSSQLVYAVGQQHPREESPVAANTGFTAAKIASEAFLKAYGHRSSVPTAAFRLANIVGPTTRRGVVYDFVRRAGEAARTASTVRITGSTHHRRSFLSLADCASAIVELAAALPGSAPEQQIYNISNVDSVSIAEIAEIVAAVTGVVFDIEKHSNQLAWRGDPGTVLPDTARLAATGWRPGQESRTAVRHTAVGLWAAGVGR</sequence>
<dbReference type="InterPro" id="IPR036291">
    <property type="entry name" value="NAD(P)-bd_dom_sf"/>
</dbReference>
<evidence type="ECO:0000313" key="2">
    <source>
        <dbReference type="EMBL" id="QOW01840.1"/>
    </source>
</evidence>
<dbReference type="Pfam" id="PF01370">
    <property type="entry name" value="Epimerase"/>
    <property type="match status" value="1"/>
</dbReference>
<dbReference type="Gene3D" id="3.90.25.10">
    <property type="entry name" value="UDP-galactose 4-epimerase, domain 1"/>
    <property type="match status" value="1"/>
</dbReference>
<keyword evidence="2" id="KW-0614">Plasmid</keyword>
<dbReference type="PANTHER" id="PTHR43245:SF13">
    <property type="entry name" value="UDP-D-APIOSE_UDP-D-XYLOSE SYNTHASE 2"/>
    <property type="match status" value="1"/>
</dbReference>
<dbReference type="AlphaFoldDB" id="A0A7M2XVQ3"/>
<name>A0A7M2XVQ3_9NOCA</name>
<gene>
    <name evidence="2" type="ORF">INP59_27160</name>
</gene>
<dbReference type="EMBL" id="CP063453">
    <property type="protein sequence ID" value="QOW01840.1"/>
    <property type="molecule type" value="Genomic_DNA"/>
</dbReference>
<dbReference type="InterPro" id="IPR001509">
    <property type="entry name" value="Epimerase_deHydtase"/>
</dbReference>
<dbReference type="PANTHER" id="PTHR43245">
    <property type="entry name" value="BIFUNCTIONAL POLYMYXIN RESISTANCE PROTEIN ARNA"/>
    <property type="match status" value="1"/>
</dbReference>
<keyword evidence="3" id="KW-1185">Reference proteome</keyword>
<accession>A0A7M2XVQ3</accession>